<evidence type="ECO:0008006" key="5">
    <source>
        <dbReference type="Google" id="ProtNLM"/>
    </source>
</evidence>
<dbReference type="Proteomes" id="UP000553034">
    <property type="component" value="Unassembled WGS sequence"/>
</dbReference>
<evidence type="ECO:0000256" key="1">
    <source>
        <dbReference type="SAM" id="MobiDB-lite"/>
    </source>
</evidence>
<reference evidence="3 4" key="1">
    <citation type="submission" date="2020-08" db="EMBL/GenBank/DDBJ databases">
        <title>Genomic Encyclopedia of Type Strains, Phase IV (KMG-IV): sequencing the most valuable type-strain genomes for metagenomic binning, comparative biology and taxonomic classification.</title>
        <authorList>
            <person name="Goeker M."/>
        </authorList>
    </citation>
    <scope>NUCLEOTIDE SEQUENCE [LARGE SCALE GENOMIC DNA]</scope>
    <source>
        <strain evidence="3 4">DSM 29568</strain>
    </source>
</reference>
<dbReference type="InterPro" id="IPR025737">
    <property type="entry name" value="FApF"/>
</dbReference>
<feature type="chain" id="PRO_5032432040" description="Outer membrane beta-barrel porin/alpha-amylase" evidence="2">
    <location>
        <begin position="20"/>
        <end position="327"/>
    </location>
</feature>
<dbReference type="RefSeq" id="WP_183475758.1">
    <property type="nucleotide sequence ID" value="NZ_JACIFO010000001.1"/>
</dbReference>
<gene>
    <name evidence="3" type="ORF">GGR32_000379</name>
</gene>
<name>A0A840ET59_9FLAO</name>
<evidence type="ECO:0000313" key="3">
    <source>
        <dbReference type="EMBL" id="MBB4118107.1"/>
    </source>
</evidence>
<proteinExistence type="predicted"/>
<accession>A0A840ET59</accession>
<feature type="signal peptide" evidence="2">
    <location>
        <begin position="1"/>
        <end position="19"/>
    </location>
</feature>
<keyword evidence="4" id="KW-1185">Reference proteome</keyword>
<evidence type="ECO:0000313" key="4">
    <source>
        <dbReference type="Proteomes" id="UP000553034"/>
    </source>
</evidence>
<feature type="compositionally biased region" description="Basic and acidic residues" evidence="1">
    <location>
        <begin position="297"/>
        <end position="313"/>
    </location>
</feature>
<comment type="caution">
    <text evidence="3">The sequence shown here is derived from an EMBL/GenBank/DDBJ whole genome shotgun (WGS) entry which is preliminary data.</text>
</comment>
<dbReference type="AlphaFoldDB" id="A0A840ET59"/>
<dbReference type="Pfam" id="PF13557">
    <property type="entry name" value="Phenol_MetA_deg"/>
    <property type="match status" value="1"/>
</dbReference>
<dbReference type="EMBL" id="JACIFO010000001">
    <property type="protein sequence ID" value="MBB4118107.1"/>
    <property type="molecule type" value="Genomic_DNA"/>
</dbReference>
<evidence type="ECO:0000256" key="2">
    <source>
        <dbReference type="SAM" id="SignalP"/>
    </source>
</evidence>
<keyword evidence="2" id="KW-0732">Signal</keyword>
<protein>
    <recommendedName>
        <fullName evidence="5">Outer membrane beta-barrel porin/alpha-amylase</fullName>
    </recommendedName>
</protein>
<feature type="region of interest" description="Disordered" evidence="1">
    <location>
        <begin position="297"/>
        <end position="327"/>
    </location>
</feature>
<sequence>MKKTLVGICAFCTSLIASAQYTETINSNRPGGSQGAFAVGTEVLQIETGLKLGNDEHKLTHTDTDFWGIDYGIRYGFFKEQLEVSLLGSYLNTTVTNTKGITSEELKYSNFRSNTLGVKYLIYDPYKKRMFEKPNLYSWKANNRFKWRDLIPAVSLYAGANILFGDNQLMYYPYINDNLETKITPTAALITQNNWGRWVFVMNIIAEKIGDEYPTYAGIFTMTHAASAKVSIFAEYQTIKNDLYSDDIARFGGAYLFTKDLQVDLSGLVNFKDTPSRWQVALGFSYRIDMHKQDEMIKEGRKGKIEKASTKDKKEKKKKNNIPEPTE</sequence>
<organism evidence="3 4">
    <name type="scientific">Mesonia hippocampi</name>
    <dbReference type="NCBI Taxonomy" id="1628250"/>
    <lineage>
        <taxon>Bacteria</taxon>
        <taxon>Pseudomonadati</taxon>
        <taxon>Bacteroidota</taxon>
        <taxon>Flavobacteriia</taxon>
        <taxon>Flavobacteriales</taxon>
        <taxon>Flavobacteriaceae</taxon>
        <taxon>Mesonia</taxon>
    </lineage>
</organism>